<organism evidence="1">
    <name type="scientific">candidate division TA06 bacterium ADurb.Bin417</name>
    <dbReference type="NCBI Taxonomy" id="1852828"/>
    <lineage>
        <taxon>Bacteria</taxon>
        <taxon>Bacteria division TA06</taxon>
    </lineage>
</organism>
<name>A0A1V5M7E4_UNCT6</name>
<gene>
    <name evidence="1" type="ORF">BWY73_01559</name>
</gene>
<dbReference type="EMBL" id="MWAK01000405">
    <property type="protein sequence ID" value="OPZ89147.1"/>
    <property type="molecule type" value="Genomic_DNA"/>
</dbReference>
<evidence type="ECO:0000313" key="1">
    <source>
        <dbReference type="EMBL" id="OPZ89147.1"/>
    </source>
</evidence>
<protein>
    <submittedName>
        <fullName evidence="1">Uncharacterized protein</fullName>
    </submittedName>
</protein>
<dbReference type="Proteomes" id="UP000485484">
    <property type="component" value="Unassembled WGS sequence"/>
</dbReference>
<sequence length="128" mass="14001">MTSTARESRARVPALTVIALLEWAAIWRGGPATKTTWAVAISAPLSPSLALILFWPERFDRTVPAAWPRALVAWSGWMKISPCSREEKRIDRPETALLKLSFRVTVSRLVAMLSAATESVAVSRQAGG</sequence>
<dbReference type="AlphaFoldDB" id="A0A1V5M7E4"/>
<accession>A0A1V5M7E4</accession>
<comment type="caution">
    <text evidence="1">The sequence shown here is derived from an EMBL/GenBank/DDBJ whole genome shotgun (WGS) entry which is preliminary data.</text>
</comment>
<reference evidence="1" key="1">
    <citation type="submission" date="2017-02" db="EMBL/GenBank/DDBJ databases">
        <title>Delving into the versatile metabolic prowess of the omnipresent phylum Bacteroidetes.</title>
        <authorList>
            <person name="Nobu M.K."/>
            <person name="Mei R."/>
            <person name="Narihiro T."/>
            <person name="Kuroda K."/>
            <person name="Liu W.-T."/>
        </authorList>
    </citation>
    <scope>NUCLEOTIDE SEQUENCE</scope>
    <source>
        <strain evidence="1">ADurb.Bin417</strain>
    </source>
</reference>
<proteinExistence type="predicted"/>